<dbReference type="Proteomes" id="UP000325577">
    <property type="component" value="Linkage Group LG5"/>
</dbReference>
<dbReference type="InterPro" id="IPR038765">
    <property type="entry name" value="Papain-like_cys_pep_sf"/>
</dbReference>
<dbReference type="InterPro" id="IPR038156">
    <property type="entry name" value="PCS_N_sf"/>
</dbReference>
<evidence type="ECO:0000256" key="3">
    <source>
        <dbReference type="ARBA" id="ARBA00022679"/>
    </source>
</evidence>
<protein>
    <recommendedName>
        <fullName evidence="1">glutathione gamma-glutamylcysteinyltransferase</fullName>
        <ecNumber evidence="1">2.3.2.15</ecNumber>
    </recommendedName>
</protein>
<dbReference type="AlphaFoldDB" id="A0A5J4ZQQ9"/>
<name>A0A5J4ZQQ9_9ASTE</name>
<evidence type="ECO:0000256" key="4">
    <source>
        <dbReference type="ARBA" id="ARBA00022723"/>
    </source>
</evidence>
<keyword evidence="8" id="KW-1185">Reference proteome</keyword>
<accession>A0A5J4ZQQ9</accession>
<evidence type="ECO:0000259" key="6">
    <source>
        <dbReference type="PROSITE" id="PS51443"/>
    </source>
</evidence>
<dbReference type="GO" id="GO:0046938">
    <property type="term" value="P:phytochelatin biosynthetic process"/>
    <property type="evidence" value="ECO:0007669"/>
    <property type="project" value="InterPro"/>
</dbReference>
<evidence type="ECO:0000256" key="5">
    <source>
        <dbReference type="SAM" id="Phobius"/>
    </source>
</evidence>
<feature type="domain" description="Peptidase C83" evidence="6">
    <location>
        <begin position="1"/>
        <end position="237"/>
    </location>
</feature>
<reference evidence="7 8" key="1">
    <citation type="submission" date="2019-09" db="EMBL/GenBank/DDBJ databases">
        <title>A chromosome-level genome assembly of the Chinese tupelo Nyssa sinensis.</title>
        <authorList>
            <person name="Yang X."/>
            <person name="Kang M."/>
            <person name="Yang Y."/>
            <person name="Xiong H."/>
            <person name="Wang M."/>
            <person name="Zhang Z."/>
            <person name="Wang Z."/>
            <person name="Wu H."/>
            <person name="Ma T."/>
            <person name="Liu J."/>
            <person name="Xi Z."/>
        </authorList>
    </citation>
    <scope>NUCLEOTIDE SEQUENCE [LARGE SCALE GENOMIC DNA]</scope>
    <source>
        <strain evidence="7">J267</strain>
        <tissue evidence="7">Leaf</tissue>
    </source>
</reference>
<dbReference type="PANTHER" id="PTHR33447">
    <property type="entry name" value="GLUTATHIONE GAMMA-GLUTAMYLCYSTEINYLTRANSFERASE"/>
    <property type="match status" value="1"/>
</dbReference>
<organism evidence="7 8">
    <name type="scientific">Nyssa sinensis</name>
    <dbReference type="NCBI Taxonomy" id="561372"/>
    <lineage>
        <taxon>Eukaryota</taxon>
        <taxon>Viridiplantae</taxon>
        <taxon>Streptophyta</taxon>
        <taxon>Embryophyta</taxon>
        <taxon>Tracheophyta</taxon>
        <taxon>Spermatophyta</taxon>
        <taxon>Magnoliopsida</taxon>
        <taxon>eudicotyledons</taxon>
        <taxon>Gunneridae</taxon>
        <taxon>Pentapetalae</taxon>
        <taxon>asterids</taxon>
        <taxon>Cornales</taxon>
        <taxon>Nyssaceae</taxon>
        <taxon>Nyssa</taxon>
    </lineage>
</organism>
<dbReference type="SUPFAM" id="SSF54001">
    <property type="entry name" value="Cysteine proteinases"/>
    <property type="match status" value="1"/>
</dbReference>
<dbReference type="OrthoDB" id="448954at2759"/>
<keyword evidence="4" id="KW-0479">Metal-binding</keyword>
<gene>
    <name evidence="7" type="ORF">F0562_011677</name>
</gene>
<dbReference type="GO" id="GO:0016756">
    <property type="term" value="F:glutathione gamma-glutamylcysteinyltransferase activity"/>
    <property type="evidence" value="ECO:0007669"/>
    <property type="project" value="UniProtKB-EC"/>
</dbReference>
<feature type="transmembrane region" description="Helical" evidence="5">
    <location>
        <begin position="129"/>
        <end position="149"/>
    </location>
</feature>
<dbReference type="PANTHER" id="PTHR33447:SF2">
    <property type="entry name" value="GLUTATHIONE GAMMA-GLUTAMYLCYSTEINYLTRANSFERASE"/>
    <property type="match status" value="1"/>
</dbReference>
<dbReference type="InterPro" id="IPR007719">
    <property type="entry name" value="PCS_N"/>
</dbReference>
<keyword evidence="2" id="KW-0104">Cadmium</keyword>
<keyword evidence="5" id="KW-0472">Membrane</keyword>
<sequence>MAMAGLYRRVLPSPPAIDFASTEGKQLFLEAVQSGTMEGFFKLISYIQTQSEPAYCVLASLAMVLNALAALQGRKWKGPWRWFDESMLDCCEPLEKVKAKGISFGKVVCLAHCAGVRWLLRWFQVASEMVMVPAMAVMLVVVLLAMGGLDLRLSVIVRLEYHETLGGFKDYDMLLGPTGRSNLSISVYGIEIIIIYWESWMFIIELGITVQLAIVDFRGIVDPEVALDYIIFAFHETSSMWGCGSDNLRESVVVVGNFLVNPARAKDIGLVSPPPLSSACHVDTRLGYLVEWPLNGVGVTGVQGTWGIVDPEIALGAQSCLIIAVGELKLWVILFSVLVSSFIVEDMYYCWSTSCSIAAPCRGSKGLLDSCYIDSDVPLREVDDSLFEGSVCRPFLWGCSVAQCEDFLFSNSCCLIFHYFD</sequence>
<dbReference type="EMBL" id="CM018048">
    <property type="protein sequence ID" value="KAA8521035.1"/>
    <property type="molecule type" value="Genomic_DNA"/>
</dbReference>
<keyword evidence="3" id="KW-0808">Transferase</keyword>
<evidence type="ECO:0000313" key="7">
    <source>
        <dbReference type="EMBL" id="KAA8521035.1"/>
    </source>
</evidence>
<dbReference type="Pfam" id="PF05023">
    <property type="entry name" value="Phytochelatin"/>
    <property type="match status" value="1"/>
</dbReference>
<keyword evidence="5" id="KW-1133">Transmembrane helix</keyword>
<evidence type="ECO:0000313" key="8">
    <source>
        <dbReference type="Proteomes" id="UP000325577"/>
    </source>
</evidence>
<dbReference type="EC" id="2.3.2.15" evidence="1"/>
<dbReference type="GO" id="GO:0046872">
    <property type="term" value="F:metal ion binding"/>
    <property type="evidence" value="ECO:0007669"/>
    <property type="project" value="UniProtKB-KW"/>
</dbReference>
<evidence type="ECO:0000256" key="2">
    <source>
        <dbReference type="ARBA" id="ARBA00022539"/>
    </source>
</evidence>
<dbReference type="Gene3D" id="3.90.70.30">
    <property type="entry name" value="Phytochelatin synthase, N-terminal domain"/>
    <property type="match status" value="1"/>
</dbReference>
<proteinExistence type="predicted"/>
<keyword evidence="5" id="KW-0812">Transmembrane</keyword>
<dbReference type="PROSITE" id="PS51443">
    <property type="entry name" value="PCS"/>
    <property type="match status" value="1"/>
</dbReference>
<evidence type="ECO:0000256" key="1">
    <source>
        <dbReference type="ARBA" id="ARBA00012468"/>
    </source>
</evidence>
<dbReference type="GO" id="GO:0010273">
    <property type="term" value="P:detoxification of copper ion"/>
    <property type="evidence" value="ECO:0007669"/>
    <property type="project" value="TreeGrafter"/>
</dbReference>
<dbReference type="GO" id="GO:0098849">
    <property type="term" value="P:cellular detoxification of cadmium ion"/>
    <property type="evidence" value="ECO:0007669"/>
    <property type="project" value="TreeGrafter"/>
</dbReference>
<dbReference type="InterPro" id="IPR040409">
    <property type="entry name" value="PCS-like"/>
</dbReference>